<dbReference type="PROSITE" id="PS50213">
    <property type="entry name" value="FAS1"/>
    <property type="match status" value="4"/>
</dbReference>
<dbReference type="GO" id="GO:0007155">
    <property type="term" value="P:cell adhesion"/>
    <property type="evidence" value="ECO:0007669"/>
    <property type="project" value="TreeGrafter"/>
</dbReference>
<feature type="domain" description="FAS1" evidence="2">
    <location>
        <begin position="19"/>
        <end position="150"/>
    </location>
</feature>
<evidence type="ECO:0000313" key="3">
    <source>
        <dbReference type="EMBL" id="KAK2713709.1"/>
    </source>
</evidence>
<accession>A0AA88HTV6</accession>
<dbReference type="PANTHER" id="PTHR10900">
    <property type="entry name" value="PERIOSTIN-RELATED"/>
    <property type="match status" value="1"/>
</dbReference>
<organism evidence="3 4">
    <name type="scientific">Artemia franciscana</name>
    <name type="common">Brine shrimp</name>
    <name type="synonym">Artemia sanfranciscana</name>
    <dbReference type="NCBI Taxonomy" id="6661"/>
    <lineage>
        <taxon>Eukaryota</taxon>
        <taxon>Metazoa</taxon>
        <taxon>Ecdysozoa</taxon>
        <taxon>Arthropoda</taxon>
        <taxon>Crustacea</taxon>
        <taxon>Branchiopoda</taxon>
        <taxon>Anostraca</taxon>
        <taxon>Artemiidae</taxon>
        <taxon>Artemia</taxon>
    </lineage>
</organism>
<dbReference type="EMBL" id="JAVRJZ010000014">
    <property type="protein sequence ID" value="KAK2713709.1"/>
    <property type="molecule type" value="Genomic_DNA"/>
</dbReference>
<dbReference type="Pfam" id="PF02469">
    <property type="entry name" value="Fasciclin"/>
    <property type="match status" value="4"/>
</dbReference>
<evidence type="ECO:0000313" key="4">
    <source>
        <dbReference type="Proteomes" id="UP001187531"/>
    </source>
</evidence>
<feature type="compositionally biased region" description="Polar residues" evidence="1">
    <location>
        <begin position="279"/>
        <end position="288"/>
    </location>
</feature>
<comment type="caution">
    <text evidence="3">The sequence shown here is derived from an EMBL/GenBank/DDBJ whole genome shotgun (WGS) entry which is preliminary data.</text>
</comment>
<dbReference type="Gene3D" id="2.30.180.10">
    <property type="entry name" value="FAS1 domain"/>
    <property type="match status" value="4"/>
</dbReference>
<evidence type="ECO:0000259" key="2">
    <source>
        <dbReference type="PROSITE" id="PS50213"/>
    </source>
</evidence>
<dbReference type="InterPro" id="IPR050904">
    <property type="entry name" value="Adhesion/Biosynth-related"/>
</dbReference>
<dbReference type="GO" id="GO:0031012">
    <property type="term" value="C:extracellular matrix"/>
    <property type="evidence" value="ECO:0007669"/>
    <property type="project" value="TreeGrafter"/>
</dbReference>
<dbReference type="Proteomes" id="UP001187531">
    <property type="component" value="Unassembled WGS sequence"/>
</dbReference>
<proteinExistence type="predicted"/>
<name>A0AA88HTV6_ARTSF</name>
<protein>
    <recommendedName>
        <fullName evidence="2">FAS1 domain-containing protein</fullName>
    </recommendedName>
</protein>
<sequence length="668" mass="74487">MKDTLYIWIFGSLLSVVWGENLYELLQSRSDLSQFADLVTKDELVLTLLKFRQGTLFAPTNDAIQMHRGPKDSNFLLYHLSNVALTLDKLEQSVTSELPGNPPLWVTRRKIPESEDFEHFINNAKVIEADVKGTTQSQEQQVLHIIDEALESTVPVNKDSSLSNPDALRLLEKANAFGLSGMQVTDFFQRIIATDRTKIFSTPGGSTFFIPVNKGFETVSREKVDSKVVDGHVVPGAVIFTRASIPGRPIKTLTFGDNIKVTLAMNNDSIPGSPGGYQPSVQSNTRSGDYNHPKGVVISSIVKANIPVKNGVVHLIEKPLVVIDKDMVNFLKRFEGIEERNGRLQEFYKVVKDYAPDFMEEITRAGELTLFAPSNDAFINADQDILSRLLANSEKLREVLQLHLVRRRVSSDDIELRTVVEVDTADRHRKLYFNAIGQLSNRTLTVEGGGVNATIVQGDIAALNGLVHIVDKILGIPSASMLDKILSDPMMSDSATLGSQSGFNLRLGDTNRKYTYFVPSNDAWLKIQRNHASTHKKLFMGGFGYQSEQALEHHLLIGRGMKIADLEELFQNSKSDRTQIQMLRGRLNLRVEKTQGDEPGDIKQDYYIERDGIRARVIRPDVQCTNGVIHVIDEVLIHPRDVSVSSSSTRELSVLASIFSSVLAFRSL</sequence>
<gene>
    <name evidence="3" type="ORF">QYM36_009550</name>
</gene>
<feature type="region of interest" description="Disordered" evidence="1">
    <location>
        <begin position="270"/>
        <end position="289"/>
    </location>
</feature>
<dbReference type="GO" id="GO:0005615">
    <property type="term" value="C:extracellular space"/>
    <property type="evidence" value="ECO:0007669"/>
    <property type="project" value="TreeGrafter"/>
</dbReference>
<dbReference type="InterPro" id="IPR036378">
    <property type="entry name" value="FAS1_dom_sf"/>
</dbReference>
<feature type="domain" description="FAS1" evidence="2">
    <location>
        <begin position="164"/>
        <end position="320"/>
    </location>
</feature>
<reference evidence="3" key="1">
    <citation type="submission" date="2023-07" db="EMBL/GenBank/DDBJ databases">
        <title>Chromosome-level genome assembly of Artemia franciscana.</title>
        <authorList>
            <person name="Jo E."/>
        </authorList>
    </citation>
    <scope>NUCLEOTIDE SEQUENCE</scope>
    <source>
        <tissue evidence="3">Whole body</tissue>
    </source>
</reference>
<evidence type="ECO:0000256" key="1">
    <source>
        <dbReference type="SAM" id="MobiDB-lite"/>
    </source>
</evidence>
<dbReference type="SUPFAM" id="SSF82153">
    <property type="entry name" value="FAS1 domain"/>
    <property type="match status" value="4"/>
</dbReference>
<dbReference type="AlphaFoldDB" id="A0AA88HTV6"/>
<dbReference type="SMART" id="SM00554">
    <property type="entry name" value="FAS1"/>
    <property type="match status" value="4"/>
</dbReference>
<feature type="domain" description="FAS1" evidence="2">
    <location>
        <begin position="331"/>
        <end position="474"/>
    </location>
</feature>
<dbReference type="GO" id="GO:0030198">
    <property type="term" value="P:extracellular matrix organization"/>
    <property type="evidence" value="ECO:0007669"/>
    <property type="project" value="TreeGrafter"/>
</dbReference>
<feature type="domain" description="FAS1" evidence="2">
    <location>
        <begin position="478"/>
        <end position="636"/>
    </location>
</feature>
<dbReference type="GO" id="GO:0050839">
    <property type="term" value="F:cell adhesion molecule binding"/>
    <property type="evidence" value="ECO:0007669"/>
    <property type="project" value="TreeGrafter"/>
</dbReference>
<dbReference type="InterPro" id="IPR000782">
    <property type="entry name" value="FAS1_domain"/>
</dbReference>
<keyword evidence="4" id="KW-1185">Reference proteome</keyword>
<dbReference type="PANTHER" id="PTHR10900:SF77">
    <property type="entry name" value="FI19380P1"/>
    <property type="match status" value="1"/>
</dbReference>